<dbReference type="InterPro" id="IPR044974">
    <property type="entry name" value="Disease_R_plants"/>
</dbReference>
<reference evidence="2" key="1">
    <citation type="journal article" date="2018" name="Nat. Plants">
        <title>Whole-genome landscape of Medicago truncatula symbiotic genes.</title>
        <authorList>
            <person name="Pecrix Y."/>
            <person name="Staton S.E."/>
            <person name="Sallet E."/>
            <person name="Lelandais-Briere C."/>
            <person name="Moreau S."/>
            <person name="Carrere S."/>
            <person name="Blein T."/>
            <person name="Jardinaud M.F."/>
            <person name="Latrasse D."/>
            <person name="Zouine M."/>
            <person name="Zahm M."/>
            <person name="Kreplak J."/>
            <person name="Mayjonade B."/>
            <person name="Satge C."/>
            <person name="Perez M."/>
            <person name="Cauet S."/>
            <person name="Marande W."/>
            <person name="Chantry-Darmon C."/>
            <person name="Lopez-Roques C."/>
            <person name="Bouchez O."/>
            <person name="Berard A."/>
            <person name="Debelle F."/>
            <person name="Munos S."/>
            <person name="Bendahmane A."/>
            <person name="Berges H."/>
            <person name="Niebel A."/>
            <person name="Buitink J."/>
            <person name="Frugier F."/>
            <person name="Benhamed M."/>
            <person name="Crespi M."/>
            <person name="Gouzy J."/>
            <person name="Gamas P."/>
        </authorList>
    </citation>
    <scope>NUCLEOTIDE SEQUENCE [LARGE SCALE GENOMIC DNA]</scope>
    <source>
        <strain evidence="2">cv. Jemalong A17</strain>
    </source>
</reference>
<organism evidence="1 2">
    <name type="scientific">Medicago truncatula</name>
    <name type="common">Barrel medic</name>
    <name type="synonym">Medicago tribuloides</name>
    <dbReference type="NCBI Taxonomy" id="3880"/>
    <lineage>
        <taxon>Eukaryota</taxon>
        <taxon>Viridiplantae</taxon>
        <taxon>Streptophyta</taxon>
        <taxon>Embryophyta</taxon>
        <taxon>Tracheophyta</taxon>
        <taxon>Spermatophyta</taxon>
        <taxon>Magnoliopsida</taxon>
        <taxon>eudicotyledons</taxon>
        <taxon>Gunneridae</taxon>
        <taxon>Pentapetalae</taxon>
        <taxon>rosids</taxon>
        <taxon>fabids</taxon>
        <taxon>Fabales</taxon>
        <taxon>Fabaceae</taxon>
        <taxon>Papilionoideae</taxon>
        <taxon>50 kb inversion clade</taxon>
        <taxon>NPAAA clade</taxon>
        <taxon>Hologalegina</taxon>
        <taxon>IRL clade</taxon>
        <taxon>Trifolieae</taxon>
        <taxon>Medicago</taxon>
    </lineage>
</organism>
<evidence type="ECO:0000313" key="2">
    <source>
        <dbReference type="Proteomes" id="UP000265566"/>
    </source>
</evidence>
<dbReference type="AlphaFoldDB" id="A0A396GZ63"/>
<dbReference type="SUPFAM" id="SSF52058">
    <property type="entry name" value="L domain-like"/>
    <property type="match status" value="1"/>
</dbReference>
<sequence length="603" mass="68062">MHDLLRDMGRVIVRKKSREGGKEPSRLWRYKDVHYVLSKDTKTLDVKGLTLKMSRMDATTYLETKAFEKMNKLKLLQLSGVQLNGDYKYLSKDLILLCWHGFPLKCTPADFHQECIVAVDLKYSNLERVWRKSQFMKELKFLNLSHSHNLRQTPNFSNLPNLEKLILKDCPSLSSVSHSIGLLKKILLINLKDCTGLCELPRSIYKLESVKALILSGCTKIDKLEEDIEQMTSLTTLVADKTAVTRVPFAVVRSKSIGFISLCGFEGLARNVFPSIIQSWMSPTNDILSLAKTFAGTPALELLDEQNDSFYGLPSVLKDLQNLQRLWLECESEAQLNQAVASILDNLHAKSCEELEAMQNTAQSSNFVTSASTHCCSQVRGSSSQNSLTSLLVQIGMNCHVVNTLKENIFQKIPPNGSGLLPGDNYPNWLAFNDNGSSVTFEVPQVDGRSLKTIMCVVYSSSPGDITSEGLKVLLVINCTKNTIQLYKRDALLASFDEEMWERIVSNTEPGDIVKVMVVYENKFIVKKTTVYLVYNEPNDKKIKHCLESDNKDIGSSGDGNIFGRLFFRLPSLVRTVLISRPLWLCFPVILFWWTRILTNEED</sequence>
<proteinExistence type="predicted"/>
<dbReference type="PANTHER" id="PTHR11017">
    <property type="entry name" value="LEUCINE-RICH REPEAT-CONTAINING PROTEIN"/>
    <property type="match status" value="1"/>
</dbReference>
<dbReference type="EMBL" id="PSQE01000007">
    <property type="protein sequence ID" value="RHN45763.1"/>
    <property type="molecule type" value="Genomic_DNA"/>
</dbReference>
<protein>
    <submittedName>
        <fullName evidence="1">Putative leucine-rich repeat domain, L domain-containing protein</fullName>
    </submittedName>
</protein>
<name>A0A396GZ63_MEDTR</name>
<accession>A0A396GZ63</accession>
<dbReference type="Gramene" id="rna40158">
    <property type="protein sequence ID" value="RHN45763.1"/>
    <property type="gene ID" value="gene40158"/>
</dbReference>
<dbReference type="Gene3D" id="3.80.10.10">
    <property type="entry name" value="Ribonuclease Inhibitor"/>
    <property type="match status" value="1"/>
</dbReference>
<dbReference type="InterPro" id="IPR032675">
    <property type="entry name" value="LRR_dom_sf"/>
</dbReference>
<evidence type="ECO:0000313" key="1">
    <source>
        <dbReference type="EMBL" id="RHN45763.1"/>
    </source>
</evidence>
<dbReference type="PANTHER" id="PTHR11017:SF219">
    <property type="entry name" value="ARCHAEAL ATPASE"/>
    <property type="match status" value="1"/>
</dbReference>
<dbReference type="OrthoDB" id="1421090at2759"/>
<gene>
    <name evidence="1" type="ORF">MtrunA17_Chr7g0234901</name>
</gene>
<comment type="caution">
    <text evidence="1">The sequence shown here is derived from an EMBL/GenBank/DDBJ whole genome shotgun (WGS) entry which is preliminary data.</text>
</comment>
<dbReference type="GO" id="GO:0006952">
    <property type="term" value="P:defense response"/>
    <property type="evidence" value="ECO:0007669"/>
    <property type="project" value="InterPro"/>
</dbReference>
<dbReference type="Proteomes" id="UP000265566">
    <property type="component" value="Chromosome 7"/>
</dbReference>